<protein>
    <submittedName>
        <fullName evidence="1">GAF domain-containing protein</fullName>
    </submittedName>
</protein>
<sequence>MNQPVPDTRKCLEHFACATEMWRREGTGALYREIERAMDDLVGHKLLTILKLEESRLHRMHTSDLARYPVGGYKDITHDRWLTAMLRDGTPIISADADAVRARFYDHETIFALGCGAAMNIPIVGPRGTLGSLNLLHQPGWFAPEHVRVARPFALLLALAWS</sequence>
<dbReference type="EMBL" id="JBHTBZ010000071">
    <property type="protein sequence ID" value="MFC7462650.1"/>
    <property type="molecule type" value="Genomic_DNA"/>
</dbReference>
<gene>
    <name evidence="1" type="ORF">ACFQU0_19710</name>
</gene>
<keyword evidence="2" id="KW-1185">Reference proteome</keyword>
<organism evidence="1 2">
    <name type="scientific">Hydrogenophaga defluvii</name>
    <dbReference type="NCBI Taxonomy" id="249410"/>
    <lineage>
        <taxon>Bacteria</taxon>
        <taxon>Pseudomonadati</taxon>
        <taxon>Pseudomonadota</taxon>
        <taxon>Betaproteobacteria</taxon>
        <taxon>Burkholderiales</taxon>
        <taxon>Comamonadaceae</taxon>
        <taxon>Hydrogenophaga</taxon>
    </lineage>
</organism>
<accession>A0ABW2SIB2</accession>
<reference evidence="2" key="1">
    <citation type="journal article" date="2019" name="Int. J. Syst. Evol. Microbiol.">
        <title>The Global Catalogue of Microorganisms (GCM) 10K type strain sequencing project: providing services to taxonomists for standard genome sequencing and annotation.</title>
        <authorList>
            <consortium name="The Broad Institute Genomics Platform"/>
            <consortium name="The Broad Institute Genome Sequencing Center for Infectious Disease"/>
            <person name="Wu L."/>
            <person name="Ma J."/>
        </authorList>
    </citation>
    <scope>NUCLEOTIDE SEQUENCE [LARGE SCALE GENOMIC DNA]</scope>
    <source>
        <strain evidence="2">CCUG 53903</strain>
    </source>
</reference>
<evidence type="ECO:0000313" key="2">
    <source>
        <dbReference type="Proteomes" id="UP001596457"/>
    </source>
</evidence>
<proteinExistence type="predicted"/>
<dbReference type="Gene3D" id="3.30.450.40">
    <property type="match status" value="1"/>
</dbReference>
<dbReference type="SUPFAM" id="SSF55781">
    <property type="entry name" value="GAF domain-like"/>
    <property type="match status" value="1"/>
</dbReference>
<comment type="caution">
    <text evidence="1">The sequence shown here is derived from an EMBL/GenBank/DDBJ whole genome shotgun (WGS) entry which is preliminary data.</text>
</comment>
<dbReference type="Proteomes" id="UP001596457">
    <property type="component" value="Unassembled WGS sequence"/>
</dbReference>
<dbReference type="InterPro" id="IPR029016">
    <property type="entry name" value="GAF-like_dom_sf"/>
</dbReference>
<evidence type="ECO:0000313" key="1">
    <source>
        <dbReference type="EMBL" id="MFC7462650.1"/>
    </source>
</evidence>
<name>A0ABW2SIB2_9BURK</name>
<dbReference type="RefSeq" id="WP_382203634.1">
    <property type="nucleotide sequence ID" value="NZ_JBHTBZ010000071.1"/>
</dbReference>